<feature type="transmembrane region" description="Helical" evidence="1">
    <location>
        <begin position="18"/>
        <end position="35"/>
    </location>
</feature>
<evidence type="ECO:0000256" key="1">
    <source>
        <dbReference type="SAM" id="Phobius"/>
    </source>
</evidence>
<proteinExistence type="predicted"/>
<organism evidence="2">
    <name type="scientific">Arundo donax</name>
    <name type="common">Giant reed</name>
    <name type="synonym">Donax arundinaceus</name>
    <dbReference type="NCBI Taxonomy" id="35708"/>
    <lineage>
        <taxon>Eukaryota</taxon>
        <taxon>Viridiplantae</taxon>
        <taxon>Streptophyta</taxon>
        <taxon>Embryophyta</taxon>
        <taxon>Tracheophyta</taxon>
        <taxon>Spermatophyta</taxon>
        <taxon>Magnoliopsida</taxon>
        <taxon>Liliopsida</taxon>
        <taxon>Poales</taxon>
        <taxon>Poaceae</taxon>
        <taxon>PACMAD clade</taxon>
        <taxon>Arundinoideae</taxon>
        <taxon>Arundineae</taxon>
        <taxon>Arundo</taxon>
    </lineage>
</organism>
<keyword evidence="1" id="KW-0472">Membrane</keyword>
<name>A0A0A8YH43_ARUDO</name>
<sequence>MLIELEITGGFGDVSVEMAYSFVLAPFILHAWYLTSCRLNFSVQVGTLIIDAPCY</sequence>
<reference evidence="2" key="2">
    <citation type="journal article" date="2015" name="Data Brief">
        <title>Shoot transcriptome of the giant reed, Arundo donax.</title>
        <authorList>
            <person name="Barrero R.A."/>
            <person name="Guerrero F.D."/>
            <person name="Moolhuijzen P."/>
            <person name="Goolsby J.A."/>
            <person name="Tidwell J."/>
            <person name="Bellgard S.E."/>
            <person name="Bellgard M.I."/>
        </authorList>
    </citation>
    <scope>NUCLEOTIDE SEQUENCE</scope>
    <source>
        <tissue evidence="2">Shoot tissue taken approximately 20 cm above the soil surface</tissue>
    </source>
</reference>
<keyword evidence="1" id="KW-0812">Transmembrane</keyword>
<accession>A0A0A8YH43</accession>
<dbReference type="AlphaFoldDB" id="A0A0A8YH43"/>
<evidence type="ECO:0000313" key="2">
    <source>
        <dbReference type="EMBL" id="JAD25729.1"/>
    </source>
</evidence>
<keyword evidence="1" id="KW-1133">Transmembrane helix</keyword>
<protein>
    <submittedName>
        <fullName evidence="2">Uncharacterized protein</fullName>
    </submittedName>
</protein>
<dbReference type="EMBL" id="GBRH01272166">
    <property type="protein sequence ID" value="JAD25729.1"/>
    <property type="molecule type" value="Transcribed_RNA"/>
</dbReference>
<reference evidence="2" key="1">
    <citation type="submission" date="2014-09" db="EMBL/GenBank/DDBJ databases">
        <authorList>
            <person name="Magalhaes I.L.F."/>
            <person name="Oliveira U."/>
            <person name="Santos F.R."/>
            <person name="Vidigal T.H.D.A."/>
            <person name="Brescovit A.D."/>
            <person name="Santos A.J."/>
        </authorList>
    </citation>
    <scope>NUCLEOTIDE SEQUENCE</scope>
    <source>
        <tissue evidence="2">Shoot tissue taken approximately 20 cm above the soil surface</tissue>
    </source>
</reference>